<comment type="caution">
    <text evidence="1">The sequence shown here is derived from an EMBL/GenBank/DDBJ whole genome shotgun (WGS) entry which is preliminary data.</text>
</comment>
<dbReference type="InterPro" id="IPR021256">
    <property type="entry name" value="DUF2808"/>
</dbReference>
<gene>
    <name evidence="1" type="ORF">C1752_03880</name>
</gene>
<dbReference type="Pfam" id="PF10989">
    <property type="entry name" value="DUF2808"/>
    <property type="match status" value="1"/>
</dbReference>
<dbReference type="AlphaFoldDB" id="A0A2W1JEV9"/>
<organism evidence="1 2">
    <name type="scientific">Acaryochloris thomasi RCC1774</name>
    <dbReference type="NCBI Taxonomy" id="1764569"/>
    <lineage>
        <taxon>Bacteria</taxon>
        <taxon>Bacillati</taxon>
        <taxon>Cyanobacteriota</taxon>
        <taxon>Cyanophyceae</taxon>
        <taxon>Acaryochloridales</taxon>
        <taxon>Acaryochloridaceae</taxon>
        <taxon>Acaryochloris</taxon>
        <taxon>Acaryochloris thomasi</taxon>
    </lineage>
</organism>
<proteinExistence type="predicted"/>
<evidence type="ECO:0008006" key="3">
    <source>
        <dbReference type="Google" id="ProtNLM"/>
    </source>
</evidence>
<accession>A0A2W1JEV9</accession>
<dbReference type="Proteomes" id="UP000248857">
    <property type="component" value="Unassembled WGS sequence"/>
</dbReference>
<reference evidence="1 2" key="1">
    <citation type="journal article" date="2018" name="Sci. Rep.">
        <title>A novel species of the marine cyanobacterium Acaryochloris with a unique pigment content and lifestyle.</title>
        <authorList>
            <person name="Partensky F."/>
            <person name="Six C."/>
            <person name="Ratin M."/>
            <person name="Garczarek L."/>
            <person name="Vaulot D."/>
            <person name="Probert I."/>
            <person name="Calteau A."/>
            <person name="Gourvil P."/>
            <person name="Marie D."/>
            <person name="Grebert T."/>
            <person name="Bouchier C."/>
            <person name="Le Panse S."/>
            <person name="Gachenot M."/>
            <person name="Rodriguez F."/>
            <person name="Garrido J.L."/>
        </authorList>
    </citation>
    <scope>NUCLEOTIDE SEQUENCE [LARGE SCALE GENOMIC DNA]</scope>
    <source>
        <strain evidence="1 2">RCC1774</strain>
    </source>
</reference>
<evidence type="ECO:0000313" key="2">
    <source>
        <dbReference type="Proteomes" id="UP000248857"/>
    </source>
</evidence>
<protein>
    <recommendedName>
        <fullName evidence="3">DUF2808 domain-containing protein</fullName>
    </recommendedName>
</protein>
<dbReference type="EMBL" id="PQWO01000011">
    <property type="protein sequence ID" value="PZD72293.1"/>
    <property type="molecule type" value="Genomic_DNA"/>
</dbReference>
<name>A0A2W1JEV9_9CYAN</name>
<dbReference type="RefSeq" id="WP_110987271.1">
    <property type="nucleotide sequence ID" value="NZ_CAWNWM010000011.1"/>
</dbReference>
<sequence length="190" mass="20925">MSARKASIRRFLPVAIAGTLITGVPAVTIAQTNPGFSFIWGGDGPGRKQQLNYVLQYGTPGHRNDRHRYKLGRQSVAMDSITVAFPDYFDGRFSAKNVTLRESAKGSNIFNFKKGKDIPLATVEYDEDNRVLELVPESPVPAGTRSEVVISNMKNPRSGGTYFINARITSPGDVPLSKYIGTWVVSIFRN</sequence>
<evidence type="ECO:0000313" key="1">
    <source>
        <dbReference type="EMBL" id="PZD72293.1"/>
    </source>
</evidence>
<keyword evidence="2" id="KW-1185">Reference proteome</keyword>
<dbReference type="OrthoDB" id="464559at2"/>